<keyword evidence="1" id="KW-0175">Coiled coil</keyword>
<name>A0AAW8FU16_9ACTN</name>
<evidence type="ECO:0000256" key="2">
    <source>
        <dbReference type="SAM" id="MobiDB-lite"/>
    </source>
</evidence>
<dbReference type="Proteomes" id="UP001234216">
    <property type="component" value="Unassembled WGS sequence"/>
</dbReference>
<proteinExistence type="predicted"/>
<reference evidence="3" key="1">
    <citation type="submission" date="2023-07" db="EMBL/GenBank/DDBJ databases">
        <title>Comparative genomics of wheat-associated soil bacteria to identify genetic determinants of phenazine resistance.</title>
        <authorList>
            <person name="Mouncey N."/>
        </authorList>
    </citation>
    <scope>NUCLEOTIDE SEQUENCE</scope>
    <source>
        <strain evidence="3">V4I22</strain>
    </source>
</reference>
<accession>A0AAW8FU16</accession>
<feature type="region of interest" description="Disordered" evidence="2">
    <location>
        <begin position="81"/>
        <end position="139"/>
    </location>
</feature>
<evidence type="ECO:0000313" key="3">
    <source>
        <dbReference type="EMBL" id="MDQ0912535.1"/>
    </source>
</evidence>
<dbReference type="EMBL" id="JAUSZV010000005">
    <property type="protein sequence ID" value="MDQ0912535.1"/>
    <property type="molecule type" value="Genomic_DNA"/>
</dbReference>
<organism evidence="3 4">
    <name type="scientific">Streptomyces canus</name>
    <dbReference type="NCBI Taxonomy" id="58343"/>
    <lineage>
        <taxon>Bacteria</taxon>
        <taxon>Bacillati</taxon>
        <taxon>Actinomycetota</taxon>
        <taxon>Actinomycetes</taxon>
        <taxon>Kitasatosporales</taxon>
        <taxon>Streptomycetaceae</taxon>
        <taxon>Streptomyces</taxon>
        <taxon>Streptomyces aurantiacus group</taxon>
    </lineage>
</organism>
<dbReference type="AlphaFoldDB" id="A0AAW8FU16"/>
<evidence type="ECO:0000256" key="1">
    <source>
        <dbReference type="SAM" id="Coils"/>
    </source>
</evidence>
<sequence length="139" mass="14348">MDDRLAAQLRMTRARALRAEEDLEAATAEFAALAAESAGWDDDPGSHAMIAAETAVLLGGSGEFGPAREAADQAIAAHARDPRYELLSNSPARTRPPPGPAARAPRVWPTPSPSSPTPTGSPTRPALVRAGVGVDALCS</sequence>
<evidence type="ECO:0008006" key="5">
    <source>
        <dbReference type="Google" id="ProtNLM"/>
    </source>
</evidence>
<protein>
    <recommendedName>
        <fullName evidence="5">MalT-like TPR region domain-containing protein</fullName>
    </recommendedName>
</protein>
<feature type="coiled-coil region" evidence="1">
    <location>
        <begin position="9"/>
        <end position="36"/>
    </location>
</feature>
<gene>
    <name evidence="3" type="ORF">QFZ22_008520</name>
</gene>
<comment type="caution">
    <text evidence="3">The sequence shown here is derived from an EMBL/GenBank/DDBJ whole genome shotgun (WGS) entry which is preliminary data.</text>
</comment>
<evidence type="ECO:0000313" key="4">
    <source>
        <dbReference type="Proteomes" id="UP001234216"/>
    </source>
</evidence>